<reference evidence="2" key="1">
    <citation type="journal article" date="2014" name="Proc. Natl. Acad. Sci. U.S.A.">
        <title>Extensive sampling of basidiomycete genomes demonstrates inadequacy of the white-rot/brown-rot paradigm for wood decay fungi.</title>
        <authorList>
            <person name="Riley R."/>
            <person name="Salamov A.A."/>
            <person name="Brown D.W."/>
            <person name="Nagy L.G."/>
            <person name="Floudas D."/>
            <person name="Held B.W."/>
            <person name="Levasseur A."/>
            <person name="Lombard V."/>
            <person name="Morin E."/>
            <person name="Otillar R."/>
            <person name="Lindquist E.A."/>
            <person name="Sun H."/>
            <person name="LaButti K.M."/>
            <person name="Schmutz J."/>
            <person name="Jabbour D."/>
            <person name="Luo H."/>
            <person name="Baker S.E."/>
            <person name="Pisabarro A.G."/>
            <person name="Walton J.D."/>
            <person name="Blanchette R.A."/>
            <person name="Henrissat B."/>
            <person name="Martin F."/>
            <person name="Cullen D."/>
            <person name="Hibbett D.S."/>
            <person name="Grigoriev I.V."/>
        </authorList>
    </citation>
    <scope>NUCLEOTIDE SEQUENCE [LARGE SCALE GENOMIC DNA]</scope>
    <source>
        <strain evidence="2">MUCL 33604</strain>
    </source>
</reference>
<evidence type="ECO:0008006" key="3">
    <source>
        <dbReference type="Google" id="ProtNLM"/>
    </source>
</evidence>
<proteinExistence type="predicted"/>
<evidence type="ECO:0000313" key="2">
    <source>
        <dbReference type="Proteomes" id="UP000027265"/>
    </source>
</evidence>
<name>A0A067PVQ7_9AGAM</name>
<protein>
    <recommendedName>
        <fullName evidence="3">Fungal N-terminal domain-containing protein</fullName>
    </recommendedName>
</protein>
<dbReference type="EMBL" id="KL197716">
    <property type="protein sequence ID" value="KDQ58908.1"/>
    <property type="molecule type" value="Genomic_DNA"/>
</dbReference>
<dbReference type="OrthoDB" id="3271094at2759"/>
<evidence type="ECO:0000313" key="1">
    <source>
        <dbReference type="EMBL" id="KDQ58908.1"/>
    </source>
</evidence>
<keyword evidence="2" id="KW-1185">Reference proteome</keyword>
<gene>
    <name evidence="1" type="ORF">JAAARDRAFT_205919</name>
</gene>
<dbReference type="AlphaFoldDB" id="A0A067PVQ7"/>
<accession>A0A067PVQ7</accession>
<sequence>MSVAFSFGSFGDLVTLAQLCAQVISILTSTSGASQAYQDLVLDVARLQNFLDQLEIAARATRRPATGAVISELEVKDVLQACQVSLERIQQRATRCLTIVQRKAAGRPWMDTWRRAGWMLFNQSELVNFTSEIRDLNVVFVRILSSLTCDTVQVVQEVTQKVSDTSDDISNVVSVTQCDVKAILTIVSGIEAHLPRRLGYTWEGDTRNTVSFEDGLGRKYLLPLELCSTSSDVDHLAMMLVNSFAELLPEFFGDSARSSISTMLLETQSKIKQPDPARVRPFKAGESVRMWVLMEAAHKAPASLRRCHPLVDIVTSRPDFSDSEIYFETSNHISLARWPICEQSSTLLVLASSVSSSR</sequence>
<dbReference type="HOGENOM" id="CLU_774020_0_0_1"/>
<organism evidence="1 2">
    <name type="scientific">Jaapia argillacea MUCL 33604</name>
    <dbReference type="NCBI Taxonomy" id="933084"/>
    <lineage>
        <taxon>Eukaryota</taxon>
        <taxon>Fungi</taxon>
        <taxon>Dikarya</taxon>
        <taxon>Basidiomycota</taxon>
        <taxon>Agaricomycotina</taxon>
        <taxon>Agaricomycetes</taxon>
        <taxon>Agaricomycetidae</taxon>
        <taxon>Jaapiales</taxon>
        <taxon>Jaapiaceae</taxon>
        <taxon>Jaapia</taxon>
    </lineage>
</organism>
<dbReference type="InParanoid" id="A0A067PVQ7"/>
<dbReference type="Proteomes" id="UP000027265">
    <property type="component" value="Unassembled WGS sequence"/>
</dbReference>